<dbReference type="InterPro" id="IPR029033">
    <property type="entry name" value="His_PPase_superfam"/>
</dbReference>
<dbReference type="Pfam" id="PF00300">
    <property type="entry name" value="His_Phos_1"/>
    <property type="match status" value="2"/>
</dbReference>
<evidence type="ECO:0000256" key="9">
    <source>
        <dbReference type="SAM" id="MobiDB-lite"/>
    </source>
</evidence>
<dbReference type="SUPFAM" id="SSF53254">
    <property type="entry name" value="Phosphoglycerate mutase-like"/>
    <property type="match status" value="1"/>
</dbReference>
<feature type="region of interest" description="Disordered" evidence="9">
    <location>
        <begin position="476"/>
        <end position="496"/>
    </location>
</feature>
<dbReference type="GO" id="GO:0006310">
    <property type="term" value="P:DNA recombination"/>
    <property type="evidence" value="ECO:0007669"/>
    <property type="project" value="UniProtKB-KW"/>
</dbReference>
<evidence type="ECO:0000256" key="5">
    <source>
        <dbReference type="ARBA" id="ARBA00023172"/>
    </source>
</evidence>
<evidence type="ECO:0000313" key="11">
    <source>
        <dbReference type="EMBL" id="CAE8611438.1"/>
    </source>
</evidence>
<dbReference type="SUPFAM" id="SSF56349">
    <property type="entry name" value="DNA breaking-rejoining enzymes"/>
    <property type="match status" value="1"/>
</dbReference>
<feature type="binding site" evidence="7">
    <location>
        <position position="2079"/>
    </location>
    <ligand>
        <name>substrate</name>
    </ligand>
</feature>
<accession>A0A813FHQ2</accession>
<dbReference type="Gene3D" id="1.10.443.10">
    <property type="entry name" value="Intergrase catalytic core"/>
    <property type="match status" value="1"/>
</dbReference>
<feature type="chain" id="PRO_5032455261" description="phosphoglycerate mutase (2,3-diphosphoglycerate-dependent)" evidence="10">
    <location>
        <begin position="23"/>
        <end position="2239"/>
    </location>
</feature>
<feature type="compositionally biased region" description="Polar residues" evidence="9">
    <location>
        <begin position="483"/>
        <end position="496"/>
    </location>
</feature>
<feature type="binding site" evidence="7">
    <location>
        <begin position="2002"/>
        <end position="2003"/>
    </location>
    <ligand>
        <name>substrate</name>
    </ligand>
</feature>
<evidence type="ECO:0000256" key="2">
    <source>
        <dbReference type="ARBA" id="ARBA00006717"/>
    </source>
</evidence>
<evidence type="ECO:0000256" key="6">
    <source>
        <dbReference type="ARBA" id="ARBA00023235"/>
    </source>
</evidence>
<dbReference type="OrthoDB" id="354304at2759"/>
<keyword evidence="6" id="KW-0413">Isomerase</keyword>
<dbReference type="GO" id="GO:0004619">
    <property type="term" value="F:phosphoglycerate mutase activity"/>
    <property type="evidence" value="ECO:0007669"/>
    <property type="project" value="UniProtKB-EC"/>
</dbReference>
<evidence type="ECO:0000256" key="1">
    <source>
        <dbReference type="ARBA" id="ARBA00000380"/>
    </source>
</evidence>
<feature type="non-terminal residue" evidence="11">
    <location>
        <position position="2239"/>
    </location>
</feature>
<evidence type="ECO:0000256" key="3">
    <source>
        <dbReference type="ARBA" id="ARBA00012028"/>
    </source>
</evidence>
<sequence>AVRFQALTPLGLMALVIAGAGGQLLPADFSLDVAEPQILVEFPNDADACYWHHRVLLKRIAGPNWLCLTPDHDICRHNLETSNHLVLDRAAQFPAAQRAFVYAFDPIDRASLEGFKRIATTQAALLGDGGDVEVQAFVWVICDTSRSDYGNVVDSRLVNDPLTGVAFGAKGIIKVASEDVFVEKVQADNLAAWTAKSVADSGDTRLLGDHRDAAGKRKLDLPSAVAMMRESKIEDFPLQGVRACREYLAAVSEGPGNLNSYHSEWVRLSGVNEASAVCHTHRTLAETLRLLISFDQVDLSNLAGGEQLIRWIIQIETAVERNPKLPDFSGLDIVTGASTSAEGKALAPKFGEWITERMKSRATIWKSQRLYNEERRGSGWDKGGTKGKKGKDDDKYKKKKKEKEVGGAAAAEEQISMSPVAGPPALGVPARDRRHGDPFPLPVPPPHSAPFKAANIGQRQVFEAFQSLNALAGPTRKSACAQKHNSPSSASLKPTSVQQWMMTDVADRIARHGEQPADLSEESSLGELLATSGPYSGDVGHLASFDIKKIKVLSRQLRPQEAASLCPPRTAGYYKHFRHVIERDERELEVLRESNYEGLTPYWDPKLKRSRGARLELYQALHRVGLLTFRRRAKAMVGFFCVAKKDNMQRLIVDARVPNMCHRRPPPTRLGTSGAYLDLDLGEPRLLVCTDDWMTSTEWLALGVKVGEVFDDDLGHAVLPGMDERLCPAFLGVCMGWSWALHMAQEIVSHQVSQTENFDKSDQIRDKQVAPLLQPGRPVLGIYVDNVAIIGGVPEDADRRMKAVCERFGQLGIPFEVTHGRAQAHLDTIGLRFDFARRALMHKSRRCWRLRLATLALLRRRKVRGSVLQVWGGHVIHHFSLLRPGMSCLHSFYRFIEAAGDNQKALWPSVRQEMRLVIGLLFLGEAHLGAPVHENVYLGDSSTYGFSLMVTKGTKQEVRQATLHRERWRFIAPDTELGAPSISPLDHCSFGGLSPPGGHEIAPPPGLDGHHFGDFRPRGSCPEAGVGPRTRYGQQLLQTAERRCKPVQSWRPSRAPRPVVEVPNSIPVVGPEWDSKERYTLLVAAPWQHTAEHINVKEMRVLLMGVRRCCRDRSALGHRVLLLSDNLVSVLALEKGRSSSYPLNLLCRRAAAYSIGGRISFRYRHIGAERNVADEPSRWFDPPGSKHSRLDSPSAGTLGFSRSEVPGGKPVVKERRGVSRKKAAPIKPAKSAADEQHGLLSLPLQPVSGAPVSSRSLTSRPIVNSSFSVPVSKACQRPKYFLELFSGSGVLTTAFKRAGCNVLPACEICNGIEFDLTRRSTQEALLRLLRTGHVWYIHMGTPCTVWSRARHGLTNIARARARETVGVELALFSVAIARLASSLGIWWSIENPRSSRLWDFHPISQLLALPHASWFHWDMCQYNSPNKKPTAIMTNCPSLAGLARACQGGHKHEVLRGTERVRLPDSLTVTRNKTAGAGVYPVQLCRRWCQLATSFCPAGAFGDNKSGFEGEFKSALSHAAQSARSSVYDAFVQHGKAQNRADLDFSGNTCHRAQHYHEPIVFGQHSNAEAEDSTGVLLPKAKQLKCRKVTSNTLVRYHAALVEFDKWAKKNKRGGDTHNKLDNSMVEYMRQQYEDGHQSWEGSYLVFGYQLLRYTGLDSACLPESKKALKGWKTGAPGKMRLPFPEEVVLDVADFAVDSLQGEAALAIALQLDGYLRPSEVIYLTASQIMPPARKAGKAYAKAWGVVLAPSERAKPTKTGHFDDSVLIGDIQHEWLGPMLEIIVRGKRPEDRIFPSLTLASYERLFRDAMQKRFNNCIHATPHSVRHSGPSNDRFHKRRSLLQIQKRGRWASPKSVARYEKEALLLGIWRSIPEDKHTGIAERSRELPQKLLRLLRQSPQFTLDKKLLLGFTKPFLSGDEKEAFSRLGRNMPADLHPKSYHVEAQLPEGVFSIRLRKVELGRGCWLFMNNSWMSLARCWASSGDRGFGSCGRSQWNVDNRFTGWVDVDLSEKGLGEAKSAGELLKADGITVEVAFTSFLKRAIKTCNIALESADQLHVPVTKSWRLNERHYGGLQGLDKKETVKKHGAEQVLVWRRSFDTPPPPIDDASEYHPKHEAKYAKLTPAELPTTESLKDTIARVMPFWEEAIVPELKAGKTVFVAAHGNSIRAILKFMEGISDDDITGLEVPTGTPLVYQLDKDLKPLPCEVAVAPLKFGRYLGDAEKIKAAAEAVKNQTKVG</sequence>
<reference evidence="11" key="1">
    <citation type="submission" date="2021-02" db="EMBL/GenBank/DDBJ databases">
        <authorList>
            <person name="Dougan E. K."/>
            <person name="Rhodes N."/>
            <person name="Thang M."/>
            <person name="Chan C."/>
        </authorList>
    </citation>
    <scope>NUCLEOTIDE SEQUENCE</scope>
</reference>
<feature type="region of interest" description="Disordered" evidence="9">
    <location>
        <begin position="375"/>
        <end position="444"/>
    </location>
</feature>
<feature type="binding site" evidence="7">
    <location>
        <begin position="2164"/>
        <end position="2165"/>
    </location>
    <ligand>
        <name>substrate</name>
    </ligand>
</feature>
<evidence type="ECO:0000256" key="8">
    <source>
        <dbReference type="PIRSR" id="PIRSR613078-3"/>
    </source>
</evidence>
<organism evidence="11 12">
    <name type="scientific">Polarella glacialis</name>
    <name type="common">Dinoflagellate</name>
    <dbReference type="NCBI Taxonomy" id="89957"/>
    <lineage>
        <taxon>Eukaryota</taxon>
        <taxon>Sar</taxon>
        <taxon>Alveolata</taxon>
        <taxon>Dinophyceae</taxon>
        <taxon>Suessiales</taxon>
        <taxon>Suessiaceae</taxon>
        <taxon>Polarella</taxon>
    </lineage>
</organism>
<dbReference type="GO" id="GO:0003677">
    <property type="term" value="F:DNA binding"/>
    <property type="evidence" value="ECO:0007669"/>
    <property type="project" value="InterPro"/>
</dbReference>
<dbReference type="SMART" id="SM00855">
    <property type="entry name" value="PGAM"/>
    <property type="match status" value="1"/>
</dbReference>
<dbReference type="Proteomes" id="UP000654075">
    <property type="component" value="Unassembled WGS sequence"/>
</dbReference>
<evidence type="ECO:0000256" key="10">
    <source>
        <dbReference type="SAM" id="SignalP"/>
    </source>
</evidence>
<feature type="compositionally biased region" description="Low complexity" evidence="9">
    <location>
        <begin position="406"/>
        <end position="429"/>
    </location>
</feature>
<comment type="caution">
    <text evidence="11">The sequence shown here is derived from an EMBL/GenBank/DDBJ whole genome shotgun (WGS) entry which is preliminary data.</text>
</comment>
<dbReference type="NCBIfam" id="NF010713">
    <property type="entry name" value="PRK14115.1"/>
    <property type="match status" value="1"/>
</dbReference>
<keyword evidence="12" id="KW-1185">Reference proteome</keyword>
<comment type="similarity">
    <text evidence="2">Belongs to the phosphoglycerate mutase family. BPG-dependent PGAM subfamily.</text>
</comment>
<feature type="binding site" evidence="7">
    <location>
        <begin position="2068"/>
        <end position="2071"/>
    </location>
    <ligand>
        <name>substrate</name>
    </ligand>
</feature>
<evidence type="ECO:0000256" key="7">
    <source>
        <dbReference type="PIRSR" id="PIRSR613078-2"/>
    </source>
</evidence>
<dbReference type="InterPro" id="IPR011010">
    <property type="entry name" value="DNA_brk_join_enz"/>
</dbReference>
<protein>
    <recommendedName>
        <fullName evidence="3">phosphoglycerate mutase (2,3-diphosphoglycerate-dependent)</fullName>
        <ecNumber evidence="3">5.4.2.11</ecNumber>
    </recommendedName>
</protein>
<feature type="signal peptide" evidence="10">
    <location>
        <begin position="1"/>
        <end position="22"/>
    </location>
</feature>
<dbReference type="PANTHER" id="PTHR11931">
    <property type="entry name" value="PHOSPHOGLYCERATE MUTASE"/>
    <property type="match status" value="1"/>
</dbReference>
<dbReference type="NCBIfam" id="TIGR01258">
    <property type="entry name" value="pgm_1"/>
    <property type="match status" value="1"/>
</dbReference>
<dbReference type="InterPro" id="IPR013078">
    <property type="entry name" value="His_Pase_superF_clade-1"/>
</dbReference>
<dbReference type="GO" id="GO:0006096">
    <property type="term" value="P:glycolytic process"/>
    <property type="evidence" value="ECO:0007669"/>
    <property type="project" value="UniProtKB-KW"/>
</dbReference>
<gene>
    <name evidence="11" type="ORF">PGLA1383_LOCUS29264</name>
</gene>
<feature type="binding site" evidence="7">
    <location>
        <position position="2041"/>
    </location>
    <ligand>
        <name>substrate</name>
    </ligand>
</feature>
<feature type="site" description="Transition state stabilizer" evidence="8">
    <location>
        <position position="2163"/>
    </location>
</feature>
<dbReference type="InterPro" id="IPR029063">
    <property type="entry name" value="SAM-dependent_MTases_sf"/>
</dbReference>
<dbReference type="HAMAP" id="MF_01039">
    <property type="entry name" value="PGAM_GpmA"/>
    <property type="match status" value="1"/>
</dbReference>
<dbReference type="EC" id="5.4.2.11" evidence="3"/>
<evidence type="ECO:0000256" key="4">
    <source>
        <dbReference type="ARBA" id="ARBA00023152"/>
    </source>
</evidence>
<proteinExistence type="inferred from homology"/>
<evidence type="ECO:0000313" key="12">
    <source>
        <dbReference type="Proteomes" id="UP000654075"/>
    </source>
</evidence>
<keyword evidence="10" id="KW-0732">Signal</keyword>
<dbReference type="SUPFAM" id="SSF53335">
    <property type="entry name" value="S-adenosyl-L-methionine-dependent methyltransferases"/>
    <property type="match status" value="1"/>
</dbReference>
<feature type="region of interest" description="Disordered" evidence="9">
    <location>
        <begin position="1176"/>
        <end position="1234"/>
    </location>
</feature>
<feature type="binding site" evidence="7">
    <location>
        <begin position="2095"/>
        <end position="2096"/>
    </location>
    <ligand>
        <name>substrate</name>
    </ligand>
</feature>
<comment type="catalytic activity">
    <reaction evidence="1">
        <text>(2R)-2-phosphoglycerate = (2R)-3-phosphoglycerate</text>
        <dbReference type="Rhea" id="RHEA:15901"/>
        <dbReference type="ChEBI" id="CHEBI:58272"/>
        <dbReference type="ChEBI" id="CHEBI:58289"/>
        <dbReference type="EC" id="5.4.2.11"/>
    </reaction>
</comment>
<keyword evidence="4" id="KW-0324">Glycolysis</keyword>
<dbReference type="InterPro" id="IPR005952">
    <property type="entry name" value="Phosphogly_mut1"/>
</dbReference>
<name>A0A813FHQ2_POLGL</name>
<dbReference type="InterPro" id="IPR013762">
    <property type="entry name" value="Integrase-like_cat_sf"/>
</dbReference>
<dbReference type="EMBL" id="CAJNNV010025024">
    <property type="protein sequence ID" value="CAE8611438.1"/>
    <property type="molecule type" value="Genomic_DNA"/>
</dbReference>
<dbReference type="CDD" id="cd07067">
    <property type="entry name" value="HP_PGM_like"/>
    <property type="match status" value="1"/>
</dbReference>
<dbReference type="Gene3D" id="3.40.50.1240">
    <property type="entry name" value="Phosphoglycerate mutase-like"/>
    <property type="match status" value="1"/>
</dbReference>
<dbReference type="FunFam" id="3.40.50.1240:FF:000003">
    <property type="entry name" value="2,3-bisphosphoglycerate-dependent phosphoglycerate mutase"/>
    <property type="match status" value="1"/>
</dbReference>
<keyword evidence="5" id="KW-0233">DNA recombination</keyword>
<dbReference type="GO" id="GO:0015074">
    <property type="term" value="P:DNA integration"/>
    <property type="evidence" value="ECO:0007669"/>
    <property type="project" value="InterPro"/>
</dbReference>